<sequence>MTAITSWVADLGRRPYPRNNSSHPPIRAQQRCRLATSLWLLLYPVTMAHPSPWDPLLLPPLEPDEFLFDVLPETQLNTTCFPLPTLSSPLPGHFHIPPEHFVEDYTAGAVFDFIDSDTAGFEDVPWAITSPFDDGGVQPPTSPFPTGLTNTTEASPFLSASYEILGNSIGLVGSEFEQKVLSILDTAQGTVSDLEIGCLDAQQEDTLTRISRERGLAIRFQPSSYPNCPRVAIIPRHESHAGPGPPVSLADGRHTPLSTASGMLTTQSNSLQTPLRSAWPTPPELPLLFSDPQHHDGAAVPTLHVTKDVPQRHNIVPKLNHIRSLKNRILGRSKSQGRSNAKGPGACYPCRLTRKKCDSGEPCQRCAESAKSPSPTACRRGPVADLTTVPVLCYLPPEGHQPSSPVPPRHPTFSDTIFDQKYLDDASQALEKAKRALDHADIRRYRDIGRIKDSGGSAEDMENRSLLVRVATTEIKDLRGYVYSKGDGQYDYDFPYNEIIQKILWELVDNPRAAEIIGVDEAEDLVALMEAASRCEAKFREWGTKKRLVYQSLRCLRDCLEAIRLLTTDLLTPSAHIYCKAPKCTCPGLAGLSERLPRYIDCLTSALLRKKRDEDDDWLMLFYSLCIQSYVRRGLIKLSESWHRQRGNINDDISSGCADYLHTAVNLFCQVSAQNKGKLAARIKQSPAQASAYVGVSSLGSLSSLPPPPPLGGTSWPSDKWREVGVEQHLRRIFDMEDANTPLHQPDDEAYDLDATITTTKGGAQAGARRNRESNGSLQQLNPSKRLQLMVSLPKRTLTPSLSSAHSMTSLGDSAANSFADTWNSSVVSFSTFNSGLGGGIRVSGMMIDDDRH</sequence>
<evidence type="ECO:0000313" key="4">
    <source>
        <dbReference type="EMBL" id="KAK4446051.1"/>
    </source>
</evidence>
<dbReference type="GO" id="GO:0000981">
    <property type="term" value="F:DNA-binding transcription factor activity, RNA polymerase II-specific"/>
    <property type="evidence" value="ECO:0007669"/>
    <property type="project" value="InterPro"/>
</dbReference>
<proteinExistence type="predicted"/>
<feature type="domain" description="Zn(2)-C6 fungal-type" evidence="3">
    <location>
        <begin position="346"/>
        <end position="380"/>
    </location>
</feature>
<keyword evidence="5" id="KW-1185">Reference proteome</keyword>
<comment type="caution">
    <text evidence="4">The sequence shown here is derived from an EMBL/GenBank/DDBJ whole genome shotgun (WGS) entry which is preliminary data.</text>
</comment>
<dbReference type="AlphaFoldDB" id="A0AAV9GC68"/>
<evidence type="ECO:0000313" key="5">
    <source>
        <dbReference type="Proteomes" id="UP001321760"/>
    </source>
</evidence>
<keyword evidence="1" id="KW-0539">Nucleus</keyword>
<evidence type="ECO:0000259" key="3">
    <source>
        <dbReference type="PROSITE" id="PS50048"/>
    </source>
</evidence>
<name>A0AAV9GC68_9PEZI</name>
<evidence type="ECO:0000256" key="1">
    <source>
        <dbReference type="ARBA" id="ARBA00023242"/>
    </source>
</evidence>
<dbReference type="PROSITE" id="PS50048">
    <property type="entry name" value="ZN2_CY6_FUNGAL_2"/>
    <property type="match status" value="1"/>
</dbReference>
<reference evidence="4" key="2">
    <citation type="submission" date="2023-05" db="EMBL/GenBank/DDBJ databases">
        <authorList>
            <consortium name="Lawrence Berkeley National Laboratory"/>
            <person name="Steindorff A."/>
            <person name="Hensen N."/>
            <person name="Bonometti L."/>
            <person name="Westerberg I."/>
            <person name="Brannstrom I.O."/>
            <person name="Guillou S."/>
            <person name="Cros-Aarteil S."/>
            <person name="Calhoun S."/>
            <person name="Haridas S."/>
            <person name="Kuo A."/>
            <person name="Mondo S."/>
            <person name="Pangilinan J."/>
            <person name="Riley R."/>
            <person name="Labutti K."/>
            <person name="Andreopoulos B."/>
            <person name="Lipzen A."/>
            <person name="Chen C."/>
            <person name="Yanf M."/>
            <person name="Daum C."/>
            <person name="Ng V."/>
            <person name="Clum A."/>
            <person name="Ohm R."/>
            <person name="Martin F."/>
            <person name="Silar P."/>
            <person name="Natvig D."/>
            <person name="Lalanne C."/>
            <person name="Gautier V."/>
            <person name="Ament-Velasquez S.L."/>
            <person name="Kruys A."/>
            <person name="Hutchinson M.I."/>
            <person name="Powell A.J."/>
            <person name="Barry K."/>
            <person name="Miller A.N."/>
            <person name="Grigoriev I.V."/>
            <person name="Debuchy R."/>
            <person name="Gladieux P."/>
            <person name="Thoren M.H."/>
            <person name="Johannesson H."/>
        </authorList>
    </citation>
    <scope>NUCLEOTIDE SEQUENCE</scope>
    <source>
        <strain evidence="4">PSN243</strain>
    </source>
</reference>
<feature type="region of interest" description="Disordered" evidence="2">
    <location>
        <begin position="761"/>
        <end position="782"/>
    </location>
</feature>
<gene>
    <name evidence="4" type="ORF">QBC34DRAFT_412275</name>
</gene>
<dbReference type="EMBL" id="MU865960">
    <property type="protein sequence ID" value="KAK4446051.1"/>
    <property type="molecule type" value="Genomic_DNA"/>
</dbReference>
<organism evidence="4 5">
    <name type="scientific">Podospora aff. communis PSN243</name>
    <dbReference type="NCBI Taxonomy" id="3040156"/>
    <lineage>
        <taxon>Eukaryota</taxon>
        <taxon>Fungi</taxon>
        <taxon>Dikarya</taxon>
        <taxon>Ascomycota</taxon>
        <taxon>Pezizomycotina</taxon>
        <taxon>Sordariomycetes</taxon>
        <taxon>Sordariomycetidae</taxon>
        <taxon>Sordariales</taxon>
        <taxon>Podosporaceae</taxon>
        <taxon>Podospora</taxon>
    </lineage>
</organism>
<reference evidence="4" key="1">
    <citation type="journal article" date="2023" name="Mol. Phylogenet. Evol.">
        <title>Genome-scale phylogeny and comparative genomics of the fungal order Sordariales.</title>
        <authorList>
            <person name="Hensen N."/>
            <person name="Bonometti L."/>
            <person name="Westerberg I."/>
            <person name="Brannstrom I.O."/>
            <person name="Guillou S."/>
            <person name="Cros-Aarteil S."/>
            <person name="Calhoun S."/>
            <person name="Haridas S."/>
            <person name="Kuo A."/>
            <person name="Mondo S."/>
            <person name="Pangilinan J."/>
            <person name="Riley R."/>
            <person name="LaButti K."/>
            <person name="Andreopoulos B."/>
            <person name="Lipzen A."/>
            <person name="Chen C."/>
            <person name="Yan M."/>
            <person name="Daum C."/>
            <person name="Ng V."/>
            <person name="Clum A."/>
            <person name="Steindorff A."/>
            <person name="Ohm R.A."/>
            <person name="Martin F."/>
            <person name="Silar P."/>
            <person name="Natvig D.O."/>
            <person name="Lalanne C."/>
            <person name="Gautier V."/>
            <person name="Ament-Velasquez S.L."/>
            <person name="Kruys A."/>
            <person name="Hutchinson M.I."/>
            <person name="Powell A.J."/>
            <person name="Barry K."/>
            <person name="Miller A.N."/>
            <person name="Grigoriev I.V."/>
            <person name="Debuchy R."/>
            <person name="Gladieux P."/>
            <person name="Hiltunen Thoren M."/>
            <person name="Johannesson H."/>
        </authorList>
    </citation>
    <scope>NUCLEOTIDE SEQUENCE</scope>
    <source>
        <strain evidence="4">PSN243</strain>
    </source>
</reference>
<dbReference type="InterPro" id="IPR001138">
    <property type="entry name" value="Zn2Cys6_DnaBD"/>
</dbReference>
<evidence type="ECO:0000256" key="2">
    <source>
        <dbReference type="SAM" id="MobiDB-lite"/>
    </source>
</evidence>
<protein>
    <recommendedName>
        <fullName evidence="3">Zn(2)-C6 fungal-type domain-containing protein</fullName>
    </recommendedName>
</protein>
<accession>A0AAV9GC68</accession>
<dbReference type="CDD" id="cd00067">
    <property type="entry name" value="GAL4"/>
    <property type="match status" value="1"/>
</dbReference>
<dbReference type="GO" id="GO:0008270">
    <property type="term" value="F:zinc ion binding"/>
    <property type="evidence" value="ECO:0007669"/>
    <property type="project" value="InterPro"/>
</dbReference>
<dbReference type="Proteomes" id="UP001321760">
    <property type="component" value="Unassembled WGS sequence"/>
</dbReference>